<evidence type="ECO:0000313" key="14">
    <source>
        <dbReference type="Proteomes" id="UP001161390"/>
    </source>
</evidence>
<dbReference type="Proteomes" id="UP001161390">
    <property type="component" value="Unassembled WGS sequence"/>
</dbReference>
<feature type="binding site" evidence="10">
    <location>
        <position position="188"/>
    </location>
    <ligand>
        <name>UDP-N-acetyl-alpha-D-glucosamine</name>
        <dbReference type="ChEBI" id="CHEBI:57705"/>
    </ligand>
</feature>
<comment type="caution">
    <text evidence="13">The sequence shown here is derived from an EMBL/GenBank/DDBJ whole genome shotgun (WGS) entry which is preliminary data.</text>
</comment>
<dbReference type="PANTHER" id="PTHR21015">
    <property type="entry name" value="UDP-N-ACETYLGLUCOSAMINE--N-ACETYLMURAMYL-(PENTAPEPTIDE) PYROPHOSPHORYL-UNDECAPRENOL N-ACETYLGLUCOSAMINE TRANSFERASE 1"/>
    <property type="match status" value="1"/>
</dbReference>
<dbReference type="InterPro" id="IPR006009">
    <property type="entry name" value="GlcNAc_MurG"/>
</dbReference>
<feature type="domain" description="Glycosyltransferase family 28 N-terminal" evidence="11">
    <location>
        <begin position="4"/>
        <end position="139"/>
    </location>
</feature>
<feature type="domain" description="Glycosyl transferase family 28 C-terminal" evidence="12">
    <location>
        <begin position="182"/>
        <end position="346"/>
    </location>
</feature>
<evidence type="ECO:0000256" key="9">
    <source>
        <dbReference type="ARBA" id="ARBA00023316"/>
    </source>
</evidence>
<dbReference type="CDD" id="cd03785">
    <property type="entry name" value="GT28_MurG"/>
    <property type="match status" value="1"/>
</dbReference>
<keyword evidence="6 10" id="KW-0573">Peptidoglycan synthesis</keyword>
<evidence type="ECO:0000313" key="13">
    <source>
        <dbReference type="EMBL" id="GLQ20068.1"/>
    </source>
</evidence>
<keyword evidence="1 10" id="KW-1003">Cell membrane</keyword>
<comment type="similarity">
    <text evidence="10">Belongs to the glycosyltransferase 28 family. MurG subfamily.</text>
</comment>
<evidence type="ECO:0000256" key="7">
    <source>
        <dbReference type="ARBA" id="ARBA00023136"/>
    </source>
</evidence>
<feature type="binding site" evidence="10">
    <location>
        <position position="289"/>
    </location>
    <ligand>
        <name>UDP-N-acetyl-alpha-D-glucosamine</name>
        <dbReference type="ChEBI" id="CHEBI:57705"/>
    </ligand>
</feature>
<dbReference type="RefSeq" id="WP_284370294.1">
    <property type="nucleotide sequence ID" value="NZ_BSNJ01000002.1"/>
</dbReference>
<keyword evidence="2 10" id="KW-0132">Cell division</keyword>
<dbReference type="InterPro" id="IPR004276">
    <property type="entry name" value="GlycoTrans_28_N"/>
</dbReference>
<dbReference type="EMBL" id="BSNJ01000002">
    <property type="protein sequence ID" value="GLQ20068.1"/>
    <property type="molecule type" value="Genomic_DNA"/>
</dbReference>
<keyword evidence="5 10" id="KW-0133">Cell shape</keyword>
<dbReference type="HAMAP" id="MF_00033">
    <property type="entry name" value="MurG"/>
    <property type="match status" value="1"/>
</dbReference>
<keyword evidence="3 10" id="KW-0328">Glycosyltransferase</keyword>
<dbReference type="PANTHER" id="PTHR21015:SF22">
    <property type="entry name" value="GLYCOSYLTRANSFERASE"/>
    <property type="match status" value="1"/>
</dbReference>
<evidence type="ECO:0000256" key="8">
    <source>
        <dbReference type="ARBA" id="ARBA00023306"/>
    </source>
</evidence>
<feature type="binding site" evidence="10">
    <location>
        <begin position="10"/>
        <end position="12"/>
    </location>
    <ligand>
        <name>UDP-N-acetyl-alpha-D-glucosamine</name>
        <dbReference type="ChEBI" id="CHEBI:57705"/>
    </ligand>
</feature>
<evidence type="ECO:0000256" key="6">
    <source>
        <dbReference type="ARBA" id="ARBA00022984"/>
    </source>
</evidence>
<evidence type="ECO:0000259" key="11">
    <source>
        <dbReference type="Pfam" id="PF03033"/>
    </source>
</evidence>
<evidence type="ECO:0000256" key="2">
    <source>
        <dbReference type="ARBA" id="ARBA00022618"/>
    </source>
</evidence>
<keyword evidence="8 10" id="KW-0131">Cell cycle</keyword>
<dbReference type="NCBIfam" id="TIGR01133">
    <property type="entry name" value="murG"/>
    <property type="match status" value="1"/>
</dbReference>
<keyword evidence="7 10" id="KW-0472">Membrane</keyword>
<reference evidence="13" key="1">
    <citation type="journal article" date="2014" name="Int. J. Syst. Evol. Microbiol.">
        <title>Complete genome of a new Firmicutes species belonging to the dominant human colonic microbiota ('Ruminococcus bicirculans') reveals two chromosomes and a selective capacity to utilize plant glucans.</title>
        <authorList>
            <consortium name="NISC Comparative Sequencing Program"/>
            <person name="Wegmann U."/>
            <person name="Louis P."/>
            <person name="Goesmann A."/>
            <person name="Henrissat B."/>
            <person name="Duncan S.H."/>
            <person name="Flint H.J."/>
        </authorList>
    </citation>
    <scope>NUCLEOTIDE SEQUENCE</scope>
    <source>
        <strain evidence="13">NBRC 108216</strain>
    </source>
</reference>
<comment type="pathway">
    <text evidence="10">Cell wall biogenesis; peptidoglycan biosynthesis.</text>
</comment>
<evidence type="ECO:0000256" key="4">
    <source>
        <dbReference type="ARBA" id="ARBA00022679"/>
    </source>
</evidence>
<organism evidence="13 14">
    <name type="scientific">Algimonas porphyrae</name>
    <dbReference type="NCBI Taxonomy" id="1128113"/>
    <lineage>
        <taxon>Bacteria</taxon>
        <taxon>Pseudomonadati</taxon>
        <taxon>Pseudomonadota</taxon>
        <taxon>Alphaproteobacteria</taxon>
        <taxon>Maricaulales</taxon>
        <taxon>Robiginitomaculaceae</taxon>
        <taxon>Algimonas</taxon>
    </lineage>
</organism>
<sequence>MKALLAAGGTGGHMFPAQSLSEELTRLGWDCAMITDGRGRKHAGRIKADPVIEVQAASISPRRPIKALRGTMQLARGVRQAKSFMRDWQPDVVIGFGGYPSFPALRAAESLNIPRVIHEQNAVLGRVNRVFARKATIVASGFDRLEKLPVRANHVVVGNPLRDAIIRSVSRSVPKTSSHINILAVGGSLGANILSDVVPEAIAALPEPIRMRLRLTQQVTESRLDAARAVYERIGAHANLATFFTDIEDHLAKADLIIARAGASSVSEIALMGKPSILIPLAIAMDDHQTANARALESLGAAKIVPESEFTVARLSKLLSEILNDQDWLDQAGRNAKKLARPDAARDLAALVVSAAG</sequence>
<keyword evidence="4 10" id="KW-0808">Transferase</keyword>
<name>A0ABQ5UY38_9PROT</name>
<dbReference type="Gene3D" id="3.40.50.2000">
    <property type="entry name" value="Glycogen Phosphorylase B"/>
    <property type="match status" value="2"/>
</dbReference>
<feature type="binding site" evidence="10">
    <location>
        <position position="162"/>
    </location>
    <ligand>
        <name>UDP-N-acetyl-alpha-D-glucosamine</name>
        <dbReference type="ChEBI" id="CHEBI:57705"/>
    </ligand>
</feature>
<evidence type="ECO:0000256" key="5">
    <source>
        <dbReference type="ARBA" id="ARBA00022960"/>
    </source>
</evidence>
<dbReference type="GO" id="GO:0016740">
    <property type="term" value="F:transferase activity"/>
    <property type="evidence" value="ECO:0007669"/>
    <property type="project" value="UniProtKB-KW"/>
</dbReference>
<proteinExistence type="inferred from homology"/>
<evidence type="ECO:0000256" key="10">
    <source>
        <dbReference type="HAMAP-Rule" id="MF_00033"/>
    </source>
</evidence>
<protein>
    <recommendedName>
        <fullName evidence="10">UDP-N-acetylglucosamine--N-acetylmuramyl-(pentapeptide) pyrophosphoryl-undecaprenol N-acetylglucosamine transferase</fullName>
        <ecNumber evidence="10">2.4.1.227</ecNumber>
    </recommendedName>
    <alternativeName>
        <fullName evidence="10">Undecaprenyl-PP-MurNAc-pentapeptide-UDPGlcNAc GlcNAc transferase</fullName>
    </alternativeName>
</protein>
<comment type="subcellular location">
    <subcellularLocation>
        <location evidence="10">Cell membrane</location>
        <topology evidence="10">Peripheral membrane protein</topology>
        <orientation evidence="10">Cytoplasmic side</orientation>
    </subcellularLocation>
</comment>
<dbReference type="Pfam" id="PF03033">
    <property type="entry name" value="Glyco_transf_28"/>
    <property type="match status" value="1"/>
</dbReference>
<comment type="caution">
    <text evidence="10">Lacks conserved residue(s) required for the propagation of feature annotation.</text>
</comment>
<evidence type="ECO:0000256" key="3">
    <source>
        <dbReference type="ARBA" id="ARBA00022676"/>
    </source>
</evidence>
<dbReference type="SUPFAM" id="SSF53756">
    <property type="entry name" value="UDP-Glycosyltransferase/glycogen phosphorylase"/>
    <property type="match status" value="1"/>
</dbReference>
<feature type="binding site" evidence="10">
    <location>
        <position position="121"/>
    </location>
    <ligand>
        <name>UDP-N-acetyl-alpha-D-glucosamine</name>
        <dbReference type="ChEBI" id="CHEBI:57705"/>
    </ligand>
</feature>
<reference evidence="13" key="2">
    <citation type="submission" date="2023-01" db="EMBL/GenBank/DDBJ databases">
        <title>Draft genome sequence of Algimonas porphyrae strain NBRC 108216.</title>
        <authorList>
            <person name="Sun Q."/>
            <person name="Mori K."/>
        </authorList>
    </citation>
    <scope>NUCLEOTIDE SEQUENCE</scope>
    <source>
        <strain evidence="13">NBRC 108216</strain>
    </source>
</reference>
<comment type="catalytic activity">
    <reaction evidence="10">
        <text>di-trans,octa-cis-undecaprenyl diphospho-N-acetyl-alpha-D-muramoyl-L-alanyl-D-glutamyl-meso-2,6-diaminopimeloyl-D-alanyl-D-alanine + UDP-N-acetyl-alpha-D-glucosamine = di-trans,octa-cis-undecaprenyl diphospho-[N-acetyl-alpha-D-glucosaminyl-(1-&gt;4)]-N-acetyl-alpha-D-muramoyl-L-alanyl-D-glutamyl-meso-2,6-diaminopimeloyl-D-alanyl-D-alanine + UDP + H(+)</text>
        <dbReference type="Rhea" id="RHEA:31227"/>
        <dbReference type="ChEBI" id="CHEBI:15378"/>
        <dbReference type="ChEBI" id="CHEBI:57705"/>
        <dbReference type="ChEBI" id="CHEBI:58223"/>
        <dbReference type="ChEBI" id="CHEBI:61387"/>
        <dbReference type="ChEBI" id="CHEBI:61388"/>
        <dbReference type="EC" id="2.4.1.227"/>
    </reaction>
</comment>
<dbReference type="InterPro" id="IPR007235">
    <property type="entry name" value="Glyco_trans_28_C"/>
</dbReference>
<keyword evidence="9 10" id="KW-0961">Cell wall biogenesis/degradation</keyword>
<gene>
    <name evidence="10 13" type="primary">murG</name>
    <name evidence="13" type="ORF">GCM10007854_10230</name>
</gene>
<accession>A0ABQ5UY38</accession>
<evidence type="ECO:0000256" key="1">
    <source>
        <dbReference type="ARBA" id="ARBA00022475"/>
    </source>
</evidence>
<comment type="function">
    <text evidence="10">Cell wall formation. Catalyzes the transfer of a GlcNAc subunit on undecaprenyl-pyrophosphoryl-MurNAc-pentapeptide (lipid intermediate I) to form undecaprenyl-pyrophosphoryl-MurNAc-(pentapeptide)GlcNAc (lipid intermediate II).</text>
</comment>
<dbReference type="Pfam" id="PF04101">
    <property type="entry name" value="Glyco_tran_28_C"/>
    <property type="match status" value="1"/>
</dbReference>
<keyword evidence="14" id="KW-1185">Reference proteome</keyword>
<evidence type="ECO:0000259" key="12">
    <source>
        <dbReference type="Pfam" id="PF04101"/>
    </source>
</evidence>
<dbReference type="EC" id="2.4.1.227" evidence="10"/>